<evidence type="ECO:0000256" key="7">
    <source>
        <dbReference type="ARBA" id="ARBA00022980"/>
    </source>
</evidence>
<dbReference type="AlphaFoldDB" id="A0A6A7A8H5"/>
<dbReference type="GO" id="GO:0005739">
    <property type="term" value="C:mitochondrion"/>
    <property type="evidence" value="ECO:0007669"/>
    <property type="project" value="UniProtKB-SubCell"/>
</dbReference>
<evidence type="ECO:0000256" key="10">
    <source>
        <dbReference type="ARBA" id="ARBA00025222"/>
    </source>
</evidence>
<dbReference type="Gene3D" id="2.30.36.70">
    <property type="entry name" value="Actin, Chain A, domain 2"/>
    <property type="match status" value="1"/>
</dbReference>
<evidence type="ECO:0000313" key="14">
    <source>
        <dbReference type="EMBL" id="KAF2828905.1"/>
    </source>
</evidence>
<evidence type="ECO:0000256" key="8">
    <source>
        <dbReference type="ARBA" id="ARBA00023128"/>
    </source>
</evidence>
<dbReference type="Gene3D" id="3.90.640.10">
    <property type="entry name" value="Actin, Chain A, domain 4"/>
    <property type="match status" value="1"/>
</dbReference>
<evidence type="ECO:0000256" key="5">
    <source>
        <dbReference type="ARBA" id="ARBA00018633"/>
    </source>
</evidence>
<evidence type="ECO:0000256" key="11">
    <source>
        <dbReference type="ARBA" id="ARBA00035183"/>
    </source>
</evidence>
<dbReference type="Proteomes" id="UP000799424">
    <property type="component" value="Unassembled WGS sequence"/>
</dbReference>
<dbReference type="PANTHER" id="PTHR11937">
    <property type="entry name" value="ACTIN"/>
    <property type="match status" value="1"/>
</dbReference>
<evidence type="ECO:0000313" key="15">
    <source>
        <dbReference type="Proteomes" id="UP000799424"/>
    </source>
</evidence>
<comment type="similarity">
    <text evidence="4">Belongs to the mitochondrion-specific ribosomal protein mL50 family.</text>
</comment>
<evidence type="ECO:0000256" key="6">
    <source>
        <dbReference type="ARBA" id="ARBA00022490"/>
    </source>
</evidence>
<dbReference type="FunFam" id="3.90.640.10:FF:000014">
    <property type="entry name" value="Putative actin-related protein 6"/>
    <property type="match status" value="1"/>
</dbReference>
<dbReference type="SMART" id="SM00268">
    <property type="entry name" value="ACTIN"/>
    <property type="match status" value="1"/>
</dbReference>
<keyword evidence="15" id="KW-1185">Reference proteome</keyword>
<protein>
    <recommendedName>
        <fullName evidence="5">Actin-like protein ARP6</fullName>
    </recommendedName>
    <alternativeName>
        <fullName evidence="13">Actin-like protein arp6</fullName>
    </alternativeName>
    <alternativeName>
        <fullName evidence="11">Large ribosomal subunit protein mL50</fullName>
    </alternativeName>
</protein>
<dbReference type="Pfam" id="PF00022">
    <property type="entry name" value="Actin"/>
    <property type="match status" value="1"/>
</dbReference>
<evidence type="ECO:0000256" key="1">
    <source>
        <dbReference type="ARBA" id="ARBA00004173"/>
    </source>
</evidence>
<comment type="function">
    <text evidence="10">Component of the SWR1 complex which mediates the ATP-dependent exchange of histone H2A for the H2A variant HZT1 leading to transcriptional regulation of selected genes by chromatin remodeling. Involved in chromosome stability.</text>
</comment>
<dbReference type="GO" id="GO:0005840">
    <property type="term" value="C:ribosome"/>
    <property type="evidence" value="ECO:0007669"/>
    <property type="project" value="UniProtKB-KW"/>
</dbReference>
<evidence type="ECO:0000256" key="2">
    <source>
        <dbReference type="ARBA" id="ARBA00004496"/>
    </source>
</evidence>
<evidence type="ECO:0000256" key="4">
    <source>
        <dbReference type="ARBA" id="ARBA00008860"/>
    </source>
</evidence>
<dbReference type="GO" id="GO:1990904">
    <property type="term" value="C:ribonucleoprotein complex"/>
    <property type="evidence" value="ECO:0007669"/>
    <property type="project" value="UniProtKB-KW"/>
</dbReference>
<dbReference type="OrthoDB" id="6220758at2759"/>
<comment type="subcellular location">
    <subcellularLocation>
        <location evidence="2">Cytoplasm</location>
    </subcellularLocation>
    <subcellularLocation>
        <location evidence="1">Mitochondrion</location>
    </subcellularLocation>
</comment>
<evidence type="ECO:0000256" key="13">
    <source>
        <dbReference type="ARBA" id="ARBA00073820"/>
    </source>
</evidence>
<organism evidence="14 15">
    <name type="scientific">Ophiobolus disseminans</name>
    <dbReference type="NCBI Taxonomy" id="1469910"/>
    <lineage>
        <taxon>Eukaryota</taxon>
        <taxon>Fungi</taxon>
        <taxon>Dikarya</taxon>
        <taxon>Ascomycota</taxon>
        <taxon>Pezizomycotina</taxon>
        <taxon>Dothideomycetes</taxon>
        <taxon>Pleosporomycetidae</taxon>
        <taxon>Pleosporales</taxon>
        <taxon>Pleosporineae</taxon>
        <taxon>Phaeosphaeriaceae</taxon>
        <taxon>Ophiobolus</taxon>
    </lineage>
</organism>
<gene>
    <name evidence="14" type="ORF">CC86DRAFT_465602</name>
</gene>
<reference evidence="14" key="1">
    <citation type="journal article" date="2020" name="Stud. Mycol.">
        <title>101 Dothideomycetes genomes: a test case for predicting lifestyles and emergence of pathogens.</title>
        <authorList>
            <person name="Haridas S."/>
            <person name="Albert R."/>
            <person name="Binder M."/>
            <person name="Bloem J."/>
            <person name="Labutti K."/>
            <person name="Salamov A."/>
            <person name="Andreopoulos B."/>
            <person name="Baker S."/>
            <person name="Barry K."/>
            <person name="Bills G."/>
            <person name="Bluhm B."/>
            <person name="Cannon C."/>
            <person name="Castanera R."/>
            <person name="Culley D."/>
            <person name="Daum C."/>
            <person name="Ezra D."/>
            <person name="Gonzalez J."/>
            <person name="Henrissat B."/>
            <person name="Kuo A."/>
            <person name="Liang C."/>
            <person name="Lipzen A."/>
            <person name="Lutzoni F."/>
            <person name="Magnuson J."/>
            <person name="Mondo S."/>
            <person name="Nolan M."/>
            <person name="Ohm R."/>
            <person name="Pangilinan J."/>
            <person name="Park H.-J."/>
            <person name="Ramirez L."/>
            <person name="Alfaro M."/>
            <person name="Sun H."/>
            <person name="Tritt A."/>
            <person name="Yoshinaga Y."/>
            <person name="Zwiers L.-H."/>
            <person name="Turgeon B."/>
            <person name="Goodwin S."/>
            <person name="Spatafora J."/>
            <person name="Crous P."/>
            <person name="Grigoriev I."/>
        </authorList>
    </citation>
    <scope>NUCLEOTIDE SEQUENCE</scope>
    <source>
        <strain evidence="14">CBS 113818</strain>
    </source>
</reference>
<evidence type="ECO:0000256" key="3">
    <source>
        <dbReference type="ARBA" id="ARBA00005665"/>
    </source>
</evidence>
<comment type="similarity">
    <text evidence="3">Belongs to the actin family. ARP6 subfamily.</text>
</comment>
<dbReference type="Pfam" id="PF10501">
    <property type="entry name" value="Ribosomal_L50"/>
    <property type="match status" value="1"/>
</dbReference>
<name>A0A6A7A8H5_9PLEO</name>
<evidence type="ECO:0000256" key="9">
    <source>
        <dbReference type="ARBA" id="ARBA00023274"/>
    </source>
</evidence>
<dbReference type="InterPro" id="IPR043129">
    <property type="entry name" value="ATPase_NBD"/>
</dbReference>
<keyword evidence="9" id="KW-0687">Ribonucleoprotein</keyword>
<proteinExistence type="inferred from homology"/>
<dbReference type="InterPro" id="IPR018305">
    <property type="entry name" value="Ribosomal_m50"/>
</dbReference>
<dbReference type="InterPro" id="IPR004000">
    <property type="entry name" value="Actin"/>
</dbReference>
<keyword evidence="6" id="KW-0963">Cytoplasm</keyword>
<keyword evidence="7" id="KW-0689">Ribosomal protein</keyword>
<dbReference type="CDD" id="cd10210">
    <property type="entry name" value="ASKHA_NBD_Arp6"/>
    <property type="match status" value="1"/>
</dbReference>
<dbReference type="SUPFAM" id="SSF53067">
    <property type="entry name" value="Actin-like ATPase domain"/>
    <property type="match status" value="2"/>
</dbReference>
<dbReference type="EMBL" id="MU006222">
    <property type="protein sequence ID" value="KAF2828905.1"/>
    <property type="molecule type" value="Genomic_DNA"/>
</dbReference>
<keyword evidence="8" id="KW-0496">Mitochondrion</keyword>
<sequence length="1118" mass="124995">MPPKGSRKSAVAGPNRTLVLDNGAYTIKAGVVSGASAEASYDDCRVIPNCVARSTRDKCTYVASELDSCKDFGELAFRRPVEKGFIVNWEAEKAIWEHEFMGSVGEGLRCDPKETNLLLTEKPNCPKELQKNCDEIVFEQFEFAAYYRSVGPRFNAYHTSNPSSLSTLPQECLLVIDTSYSDTTILPLYNGRLLQSAVRRLTVGGKLLTNYLKELASLRHYNLMEETYLLNEIKEATAYVAPSSQHFSKDLERTWKGRLGNKRELDSSVVVDYVLPDYETAIHGHARPHDPAKQRTRRLQPLQGPREDLLPMGNERFAVPELLFSPSDIGIQEAGIPGAVMESLSGLPEALRVGLLSNVVVVGGNSLVKGFTERLEDELRALIPAQYLLNILRADDPVKHTWLGAARFASQPELLKEVLVDKAEYEERGSTWLRILHLHVERNSDGIQLDTTTPMRRIPRPSRAIDPSTPLQLPIRHRVSAIAPGTHARTSAATFSTTASNAFLNPGKQDKKKHQQFVRRWQKRLLGDSEPIGAHVDPYDPTSPVRIAPEEQGDYEEVLEEEGRRIKMGSTKKAQRRIERQAKDRFLYLPADEIHDSKPGLKMMHVGAEGWLQRKLESDMAKEFQKLTKQTYTPMSLNMANEIENLTSTPYTLRDGNLMLAQAVHEVTGKPYTKYNFGLHAKAKKSTEIRDRFAQAVVEVHALKQAGLDMDLAKSPNRGIYDAPDWVKDIKLYKTKSGKFALAYPAGKNAEHFIQAMQTTPAWESAEQVEVLEDEEVLIDEAADLLDPVLLQEPAPTMDPATPAFKRAAIVKADPDRKPFDFMSNRPVPRAKPVETEKVEEIVVVAEPVAEPIVATPSRLVELASAFEASRSAVIDLRHTVLEHRAQRLVDEIATLRSAARSKTSSSAPAHVETVKWWHVPITDINFKFALYKRLHQLTGLHISDPHLSSSKTIGDLYEHLCAAAKPQPTTLHSAIFIEGQKARERAKQAPTPTTSRRRADLGDLIRLGNVELRRQKANKTEKRTKTGQAKVIDYALYERGLLDSQVRAASGRVATRNAKVPYALRRRGAREGSLAVPEFGMPLPSEAAVDLARHTRAVLENMEVERKKVEGGRRVRV</sequence>
<accession>A0A6A7A8H5</accession>
<dbReference type="Gene3D" id="3.30.420.40">
    <property type="match status" value="2"/>
</dbReference>
<comment type="subunit">
    <text evidence="12">Component of the SWR1 chromatin remodeling complex.</text>
</comment>
<evidence type="ECO:0000256" key="12">
    <source>
        <dbReference type="ARBA" id="ARBA00063309"/>
    </source>
</evidence>
<dbReference type="GO" id="GO:0005634">
    <property type="term" value="C:nucleus"/>
    <property type="evidence" value="ECO:0007669"/>
    <property type="project" value="UniProtKB-ARBA"/>
</dbReference>